<evidence type="ECO:0000256" key="2">
    <source>
        <dbReference type="ARBA" id="ARBA00023242"/>
    </source>
</evidence>
<feature type="compositionally biased region" description="Acidic residues" evidence="4">
    <location>
        <begin position="1233"/>
        <end position="1247"/>
    </location>
</feature>
<feature type="compositionally biased region" description="Basic and acidic residues" evidence="4">
    <location>
        <begin position="894"/>
        <end position="905"/>
    </location>
</feature>
<proteinExistence type="predicted"/>
<keyword evidence="2" id="KW-0539">Nucleus</keyword>
<feature type="compositionally biased region" description="Acidic residues" evidence="4">
    <location>
        <begin position="868"/>
        <end position="892"/>
    </location>
</feature>
<evidence type="ECO:0000313" key="7">
    <source>
        <dbReference type="Proteomes" id="UP001230188"/>
    </source>
</evidence>
<feature type="compositionally biased region" description="Acidic residues" evidence="4">
    <location>
        <begin position="269"/>
        <end position="278"/>
    </location>
</feature>
<evidence type="ECO:0000256" key="3">
    <source>
        <dbReference type="ARBA" id="ARBA00023306"/>
    </source>
</evidence>
<feature type="region of interest" description="Disordered" evidence="4">
    <location>
        <begin position="269"/>
        <end position="289"/>
    </location>
</feature>
<sequence>MLEELLLVCSFVGTRRADESEESFVRGEDYVAWLQDLQRALRRDEGDERSVRVTLGAWQVLRSKLLPIAEASAGDLEATRTLVKIFVLLTMPLTPRALDALRAGKKRETSDDKENAERAIRDPAEKLRTAAVEQVKHLADARAAIAGKPKVLRALLAFFQAPLGKRASERTEEETKDVELALTLLRNLLAPLPSAGDRIDATVVASLDALVAALDKELVLEVVAELAGTVRRRENEPLNLILLEILAATFSQHAPADVASAEFEDLVAEDDEDREEADDGPKPTARGPLLDALKRERTARVVETSTRHPRFGALLRVASAPGVDEPDRCVAGSKAIVSRAAVVTGGAVARTTTVSESPFLSRLKRSQRVFTKRRPVFVADRDLDKQRRGRKKKRADDCRDGGAELFRDGDDDDHQNADEEIEDLQVRGQTRPEEVIRAPTTSRLGVGARRESRRVENSCCARKALAALAKRLSLNACGELFESAKRELRLESARVLPRDKHCFLALAEFFLAWRRARGLELARQLATTSRRLSEKREARRTYELDYLGISPDDDEGPDSDVEEAEERFSEDQFFPKTLLRVLDVFSVKTVLEDVDFCLEHKRLREVERSVSLYKEMLRAFETLRTGDRAEREDRARLVGAKETDESYAALVSDGMLDRVFYAAEPLDPLPKLLRDWRQGKHTKRHATELVEIIHVSLKLLDSSSSSSYSDARRLDASGYVAKVAHTTTIDLYASLLESYAENSPAVNHFVYAFLFRLARAPHDDARPRAPTSKAIRTLEPLLYTVRFFKIFATILSDRRSQLGSLKALARDTLRHFDAHAAKNPMLYVEALFAHGGVHASKWCARLAEGYDEAPRHQDDDVAKRTLDFDVDDDDDDARREDDDDDDENEIDFSEAAKWDEDAKKRDAEAKHERELMRWTPREDAALASALADAHDAGSRDAIDLDDLVEGLDALAPHHATGTAVERRIAQLERTAAKRDGESLADQLRALATTLEAKAARAKKKKILKKKSLEDLEFEEDLTYLDGTKKRKKKQAAAKKAKRHESEESASKKQQKADDFFSEHDDEEDDGEDKSEGQPEEATKKPVSTTKRANSPPLFGDDDDDAEADDSEESWTKPGSKKRAIGSPSFDDNSDDDDVKNDAQKVSNEQSDEDNGADKVDADKETSEQASLPGSDVATSSGPQFYPSRRLHRRPQHAEYDDDDHLAQPEIETEELVQPNSHIATTKRRRLVALDDDDDDEDDMSPRR</sequence>
<feature type="compositionally biased region" description="Basic and acidic residues" evidence="4">
    <location>
        <begin position="854"/>
        <end position="867"/>
    </location>
</feature>
<gene>
    <name evidence="6" type="ORF">CTAYLR_002724</name>
</gene>
<organism evidence="6 7">
    <name type="scientific">Chrysophaeum taylorii</name>
    <dbReference type="NCBI Taxonomy" id="2483200"/>
    <lineage>
        <taxon>Eukaryota</taxon>
        <taxon>Sar</taxon>
        <taxon>Stramenopiles</taxon>
        <taxon>Ochrophyta</taxon>
        <taxon>Pelagophyceae</taxon>
        <taxon>Pelagomonadales</taxon>
        <taxon>Pelagomonadaceae</taxon>
        <taxon>Chrysophaeum</taxon>
    </lineage>
</organism>
<feature type="domain" description="Timeless N-terminal" evidence="5">
    <location>
        <begin position="24"/>
        <end position="316"/>
    </location>
</feature>
<feature type="compositionally biased region" description="Basic and acidic residues" evidence="4">
    <location>
        <begin position="394"/>
        <end position="408"/>
    </location>
</feature>
<reference evidence="6" key="1">
    <citation type="submission" date="2023-01" db="EMBL/GenBank/DDBJ databases">
        <title>Metagenome sequencing of chrysophaentin producing Chrysophaeum taylorii.</title>
        <authorList>
            <person name="Davison J."/>
            <person name="Bewley C."/>
        </authorList>
    </citation>
    <scope>NUCLEOTIDE SEQUENCE</scope>
    <source>
        <strain evidence="6">NIES-1699</strain>
    </source>
</reference>
<dbReference type="Proteomes" id="UP001230188">
    <property type="component" value="Unassembled WGS sequence"/>
</dbReference>
<feature type="compositionally biased region" description="Acidic residues" evidence="4">
    <location>
        <begin position="1063"/>
        <end position="1072"/>
    </location>
</feature>
<evidence type="ECO:0000256" key="4">
    <source>
        <dbReference type="SAM" id="MobiDB-lite"/>
    </source>
</evidence>
<feature type="compositionally biased region" description="Basic residues" evidence="4">
    <location>
        <begin position="1028"/>
        <end position="1042"/>
    </location>
</feature>
<feature type="compositionally biased region" description="Basic and acidic residues" evidence="4">
    <location>
        <begin position="106"/>
        <end position="122"/>
    </location>
</feature>
<comment type="caution">
    <text evidence="6">The sequence shown here is derived from an EMBL/GenBank/DDBJ whole genome shotgun (WGS) entry which is preliminary data.</text>
</comment>
<evidence type="ECO:0000256" key="1">
    <source>
        <dbReference type="ARBA" id="ARBA00004123"/>
    </source>
</evidence>
<dbReference type="Pfam" id="PF04821">
    <property type="entry name" value="TIMELESS"/>
    <property type="match status" value="1"/>
</dbReference>
<dbReference type="InterPro" id="IPR044998">
    <property type="entry name" value="Timeless"/>
</dbReference>
<accession>A0AAD7UBR2</accession>
<dbReference type="PANTHER" id="PTHR22940:SF4">
    <property type="entry name" value="PROTEIN TIMELESS HOMOLOG"/>
    <property type="match status" value="1"/>
</dbReference>
<dbReference type="GO" id="GO:0031298">
    <property type="term" value="C:replication fork protection complex"/>
    <property type="evidence" value="ECO:0007669"/>
    <property type="project" value="TreeGrafter"/>
</dbReference>
<comment type="subcellular location">
    <subcellularLocation>
        <location evidence="1">Nucleus</location>
    </subcellularLocation>
</comment>
<feature type="region of interest" description="Disordered" evidence="4">
    <location>
        <begin position="854"/>
        <end position="905"/>
    </location>
</feature>
<dbReference type="GO" id="GO:0006281">
    <property type="term" value="P:DNA repair"/>
    <property type="evidence" value="ECO:0007669"/>
    <property type="project" value="TreeGrafter"/>
</dbReference>
<evidence type="ECO:0000313" key="6">
    <source>
        <dbReference type="EMBL" id="KAJ8602031.1"/>
    </source>
</evidence>
<protein>
    <recommendedName>
        <fullName evidence="5">Timeless N-terminal domain-containing protein</fullName>
    </recommendedName>
</protein>
<dbReference type="AlphaFoldDB" id="A0AAD7UBR2"/>
<feature type="compositionally biased region" description="Acidic residues" evidence="4">
    <location>
        <begin position="1099"/>
        <end position="1112"/>
    </location>
</feature>
<keyword evidence="3" id="KW-0131">Cell cycle</keyword>
<evidence type="ECO:0000259" key="5">
    <source>
        <dbReference type="Pfam" id="PF04821"/>
    </source>
</evidence>
<name>A0AAD7UBR2_9STRA</name>
<dbReference type="PANTHER" id="PTHR22940">
    <property type="entry name" value="TIMEOUT/TIMELESS-2"/>
    <property type="match status" value="1"/>
</dbReference>
<dbReference type="EMBL" id="JAQMWT010000391">
    <property type="protein sequence ID" value="KAJ8602031.1"/>
    <property type="molecule type" value="Genomic_DNA"/>
</dbReference>
<feature type="region of interest" description="Disordered" evidence="4">
    <location>
        <begin position="1023"/>
        <end position="1247"/>
    </location>
</feature>
<feature type="compositionally biased region" description="Basic and acidic residues" evidence="4">
    <location>
        <begin position="1073"/>
        <end position="1083"/>
    </location>
</feature>
<keyword evidence="7" id="KW-1185">Reference proteome</keyword>
<feature type="region of interest" description="Disordered" evidence="4">
    <location>
        <begin position="102"/>
        <end position="122"/>
    </location>
</feature>
<dbReference type="GO" id="GO:0000076">
    <property type="term" value="P:DNA replication checkpoint signaling"/>
    <property type="evidence" value="ECO:0007669"/>
    <property type="project" value="TreeGrafter"/>
</dbReference>
<feature type="compositionally biased region" description="Polar residues" evidence="4">
    <location>
        <begin position="1167"/>
        <end position="1182"/>
    </location>
</feature>
<dbReference type="GO" id="GO:0043111">
    <property type="term" value="P:replication fork arrest"/>
    <property type="evidence" value="ECO:0007669"/>
    <property type="project" value="TreeGrafter"/>
</dbReference>
<feature type="region of interest" description="Disordered" evidence="4">
    <location>
        <begin position="382"/>
        <end position="414"/>
    </location>
</feature>
<feature type="compositionally biased region" description="Basic and acidic residues" evidence="4">
    <location>
        <begin position="1155"/>
        <end position="1166"/>
    </location>
</feature>
<dbReference type="InterPro" id="IPR006906">
    <property type="entry name" value="Timeless_N"/>
</dbReference>
<feature type="compositionally biased region" description="Basic and acidic residues" evidence="4">
    <location>
        <begin position="1043"/>
        <end position="1062"/>
    </location>
</feature>
<dbReference type="GO" id="GO:0003677">
    <property type="term" value="F:DNA binding"/>
    <property type="evidence" value="ECO:0007669"/>
    <property type="project" value="TreeGrafter"/>
</dbReference>